<protein>
    <submittedName>
        <fullName evidence="1">Uncharacterized protein</fullName>
    </submittedName>
</protein>
<dbReference type="EMBL" id="BAAFRS010000305">
    <property type="protein sequence ID" value="GAB1226826.1"/>
    <property type="molecule type" value="Genomic_DNA"/>
</dbReference>
<dbReference type="Proteomes" id="UP001628156">
    <property type="component" value="Unassembled WGS sequence"/>
</dbReference>
<name>A0ABQ0DVF9_9EUKA</name>
<sequence length="57" mass="6828">MNIYCSIDQYFIEEFHLKKPSVLPTSFEEKERMKKEFEEVLLKNDDDINQVIAQSCL</sequence>
<proteinExistence type="predicted"/>
<reference evidence="1 2" key="1">
    <citation type="journal article" date="2019" name="PLoS Negl. Trop. Dis.">
        <title>Whole genome sequencing of Entamoeba nuttalli reveals mammalian host-related molecular signatures and a novel octapeptide-repeat surface protein.</title>
        <authorList>
            <person name="Tanaka M."/>
            <person name="Makiuchi T."/>
            <person name="Komiyama T."/>
            <person name="Shiina T."/>
            <person name="Osaki K."/>
            <person name="Tachibana H."/>
        </authorList>
    </citation>
    <scope>NUCLEOTIDE SEQUENCE [LARGE SCALE GENOMIC DNA]</scope>
    <source>
        <strain evidence="1 2">P19-061405</strain>
    </source>
</reference>
<keyword evidence="2" id="KW-1185">Reference proteome</keyword>
<organism evidence="1 2">
    <name type="scientific">Entamoeba nuttalli</name>
    <dbReference type="NCBI Taxonomy" id="412467"/>
    <lineage>
        <taxon>Eukaryota</taxon>
        <taxon>Amoebozoa</taxon>
        <taxon>Evosea</taxon>
        <taxon>Archamoebae</taxon>
        <taxon>Mastigamoebida</taxon>
        <taxon>Entamoebidae</taxon>
        <taxon>Entamoeba</taxon>
    </lineage>
</organism>
<comment type="caution">
    <text evidence="1">The sequence shown here is derived from an EMBL/GenBank/DDBJ whole genome shotgun (WGS) entry which is preliminary data.</text>
</comment>
<accession>A0ABQ0DVF9</accession>
<evidence type="ECO:0000313" key="2">
    <source>
        <dbReference type="Proteomes" id="UP001628156"/>
    </source>
</evidence>
<gene>
    <name evidence="1" type="ORF">ENUP19_0305G0075</name>
</gene>
<evidence type="ECO:0000313" key="1">
    <source>
        <dbReference type="EMBL" id="GAB1226826.1"/>
    </source>
</evidence>